<dbReference type="PANTHER" id="PTHR45784">
    <property type="entry name" value="C-TYPE LECTIN DOMAIN FAMILY 20 MEMBER A-RELATED"/>
    <property type="match status" value="1"/>
</dbReference>
<reference evidence="4" key="1">
    <citation type="submission" date="2013-11" db="EMBL/GenBank/DDBJ databases">
        <title>The genomic landscape of the Guanapo guppy.</title>
        <authorList>
            <person name="Kuenstner A."/>
            <person name="Dreyer C."/>
        </authorList>
    </citation>
    <scope>NUCLEOTIDE SEQUENCE</scope>
    <source>
        <strain evidence="4">Guanapo</strain>
    </source>
</reference>
<dbReference type="InterPro" id="IPR001304">
    <property type="entry name" value="C-type_lectin-like"/>
</dbReference>
<name>A0A3P9PG73_POERE</name>
<dbReference type="InterPro" id="IPR016186">
    <property type="entry name" value="C-type_lectin-like/link_sf"/>
</dbReference>
<dbReference type="PANTHER" id="PTHR45784:SF3">
    <property type="entry name" value="C-TYPE LECTIN DOMAIN FAMILY 4 MEMBER K-LIKE-RELATED"/>
    <property type="match status" value="1"/>
</dbReference>
<dbReference type="AlphaFoldDB" id="A0A3P9PG73"/>
<feature type="chain" id="PRO_5018038048" description="C-type lectin domain-containing protein" evidence="1">
    <location>
        <begin position="31"/>
        <end position="155"/>
    </location>
</feature>
<dbReference type="SUPFAM" id="SSF56436">
    <property type="entry name" value="C-type lectin-like"/>
    <property type="match status" value="1"/>
</dbReference>
<dbReference type="PROSITE" id="PS50041">
    <property type="entry name" value="C_TYPE_LECTIN_2"/>
    <property type="match status" value="1"/>
</dbReference>
<keyword evidence="4" id="KW-1185">Reference proteome</keyword>
<dbReference type="CDD" id="cd00037">
    <property type="entry name" value="CLECT"/>
    <property type="match status" value="1"/>
</dbReference>
<accession>A0A3P9PG73</accession>
<dbReference type="InterPro" id="IPR016187">
    <property type="entry name" value="CTDL_fold"/>
</dbReference>
<dbReference type="GeneTree" id="ENSGT00940000171417"/>
<dbReference type="Proteomes" id="UP000242638">
    <property type="component" value="Unassembled WGS sequence"/>
</dbReference>
<feature type="domain" description="C-type lectin" evidence="2">
    <location>
        <begin position="52"/>
        <end position="153"/>
    </location>
</feature>
<sequence length="155" mass="18293">MSQCCFSTVLHMHFKHLFTIVNIFISLATCTHWDKCEFTSYFLFLSHCSSPFLLTDQNKTWEEALNYCRDNHRGLASILNEQMQTFAELEAEKANSPFVWIGLRFNCSLNFWFWVDYCNVEYNECEVSGAMQTGGQHRWFNKSNDEEFNFICSVQ</sequence>
<dbReference type="Ensembl" id="ENSPRET00000021122.1">
    <property type="protein sequence ID" value="ENSPREP00000020901.1"/>
    <property type="gene ID" value="ENSPREG00000014139.1"/>
</dbReference>
<dbReference type="Pfam" id="PF00059">
    <property type="entry name" value="Lectin_C"/>
    <property type="match status" value="1"/>
</dbReference>
<keyword evidence="1" id="KW-0732">Signal</keyword>
<reference evidence="3" key="3">
    <citation type="submission" date="2025-09" db="UniProtKB">
        <authorList>
            <consortium name="Ensembl"/>
        </authorList>
    </citation>
    <scope>IDENTIFICATION</scope>
    <source>
        <strain evidence="3">Guanapo</strain>
    </source>
</reference>
<evidence type="ECO:0000313" key="4">
    <source>
        <dbReference type="Proteomes" id="UP000242638"/>
    </source>
</evidence>
<reference evidence="3" key="2">
    <citation type="submission" date="2025-08" db="UniProtKB">
        <authorList>
            <consortium name="Ensembl"/>
        </authorList>
    </citation>
    <scope>IDENTIFICATION</scope>
    <source>
        <strain evidence="3">Guanapo</strain>
    </source>
</reference>
<organism evidence="3 4">
    <name type="scientific">Poecilia reticulata</name>
    <name type="common">Guppy</name>
    <name type="synonym">Acanthophacelus reticulatus</name>
    <dbReference type="NCBI Taxonomy" id="8081"/>
    <lineage>
        <taxon>Eukaryota</taxon>
        <taxon>Metazoa</taxon>
        <taxon>Chordata</taxon>
        <taxon>Craniata</taxon>
        <taxon>Vertebrata</taxon>
        <taxon>Euteleostomi</taxon>
        <taxon>Actinopterygii</taxon>
        <taxon>Neopterygii</taxon>
        <taxon>Teleostei</taxon>
        <taxon>Neoteleostei</taxon>
        <taxon>Acanthomorphata</taxon>
        <taxon>Ovalentaria</taxon>
        <taxon>Atherinomorphae</taxon>
        <taxon>Cyprinodontiformes</taxon>
        <taxon>Poeciliidae</taxon>
        <taxon>Poeciliinae</taxon>
        <taxon>Poecilia</taxon>
    </lineage>
</organism>
<feature type="signal peptide" evidence="1">
    <location>
        <begin position="1"/>
        <end position="30"/>
    </location>
</feature>
<dbReference type="Gene3D" id="3.10.100.10">
    <property type="entry name" value="Mannose-Binding Protein A, subunit A"/>
    <property type="match status" value="1"/>
</dbReference>
<evidence type="ECO:0000259" key="2">
    <source>
        <dbReference type="PROSITE" id="PS50041"/>
    </source>
</evidence>
<dbReference type="OMA" id="NVEYNEC"/>
<protein>
    <recommendedName>
        <fullName evidence="2">C-type lectin domain-containing protein</fullName>
    </recommendedName>
</protein>
<proteinExistence type="predicted"/>
<evidence type="ECO:0000313" key="3">
    <source>
        <dbReference type="Ensembl" id="ENSPREP00000020901.1"/>
    </source>
</evidence>
<evidence type="ECO:0000256" key="1">
    <source>
        <dbReference type="SAM" id="SignalP"/>
    </source>
</evidence>